<evidence type="ECO:0000259" key="3">
    <source>
        <dbReference type="PROSITE" id="PS51186"/>
    </source>
</evidence>
<dbReference type="GO" id="GO:0031415">
    <property type="term" value="C:NatA complex"/>
    <property type="evidence" value="ECO:0007669"/>
    <property type="project" value="InterPro"/>
</dbReference>
<evidence type="ECO:0000256" key="2">
    <source>
        <dbReference type="ARBA" id="ARBA00023315"/>
    </source>
</evidence>
<dbReference type="InterPro" id="IPR045047">
    <property type="entry name" value="Ard1-like"/>
</dbReference>
<gene>
    <name evidence="4" type="ORF">BST83_08575</name>
</gene>
<comment type="caution">
    <text evidence="4">The sequence shown here is derived from an EMBL/GenBank/DDBJ whole genome shotgun (WGS) entry which is preliminary data.</text>
</comment>
<dbReference type="GO" id="GO:0004596">
    <property type="term" value="F:protein-N-terminal amino-acid acetyltransferase activity"/>
    <property type="evidence" value="ECO:0007669"/>
    <property type="project" value="InterPro"/>
</dbReference>
<dbReference type="PANTHER" id="PTHR23091">
    <property type="entry name" value="N-TERMINAL ACETYLTRANSFERASE"/>
    <property type="match status" value="1"/>
</dbReference>
<keyword evidence="5" id="KW-1185">Reference proteome</keyword>
<dbReference type="SUPFAM" id="SSF55729">
    <property type="entry name" value="Acyl-CoA N-acyltransferases (Nat)"/>
    <property type="match status" value="1"/>
</dbReference>
<keyword evidence="1" id="KW-0808">Transferase</keyword>
<feature type="domain" description="N-acetyltransferase" evidence="3">
    <location>
        <begin position="3"/>
        <end position="147"/>
    </location>
</feature>
<dbReference type="EMBL" id="MQUA01000013">
    <property type="protein sequence ID" value="PQB07197.1"/>
    <property type="molecule type" value="Genomic_DNA"/>
</dbReference>
<protein>
    <recommendedName>
        <fullName evidence="3">N-acetyltransferase domain-containing protein</fullName>
    </recommendedName>
</protein>
<evidence type="ECO:0000313" key="4">
    <source>
        <dbReference type="EMBL" id="PQB07197.1"/>
    </source>
</evidence>
<evidence type="ECO:0000313" key="5">
    <source>
        <dbReference type="Proteomes" id="UP000239522"/>
    </source>
</evidence>
<dbReference type="RefSeq" id="WP_104809432.1">
    <property type="nucleotide sequence ID" value="NZ_MQUA01000013.1"/>
</dbReference>
<keyword evidence="2" id="KW-0012">Acyltransferase</keyword>
<dbReference type="AlphaFoldDB" id="A0A2S7KX35"/>
<dbReference type="PANTHER" id="PTHR23091:SF4">
    <property type="entry name" value="N-TERMINAL AMINO-ACID N(ALPHA)-ACETYLTRANSFERASE NATA"/>
    <property type="match status" value="1"/>
</dbReference>
<dbReference type="OrthoDB" id="5292888at2"/>
<sequence>MKVKIRKVEITEIQEIFEIDKKEFEPMNYPLFVLKQYYDLFSDLFLIAENETKDILGYIIGGINTDNNEGWVLSVATKIAYRGHGIGTQLCEALLNKFRVDCVLLTVHPDNFGAIHIYKKLGFNISAKKENYYGDNSPRNIMKLNKVTDIKV</sequence>
<proteinExistence type="predicted"/>
<dbReference type="Gene3D" id="3.40.630.30">
    <property type="match status" value="1"/>
</dbReference>
<dbReference type="InterPro" id="IPR016181">
    <property type="entry name" value="Acyl_CoA_acyltransferase"/>
</dbReference>
<dbReference type="PROSITE" id="PS51186">
    <property type="entry name" value="GNAT"/>
    <property type="match status" value="1"/>
</dbReference>
<name>A0A2S7KX35_9FLAO</name>
<reference evidence="4 5" key="1">
    <citation type="submission" date="2016-11" db="EMBL/GenBank/DDBJ databases">
        <title>Trade-off between light-utilization and light-protection in marine flavobacteria.</title>
        <authorList>
            <person name="Kumagai Y."/>
        </authorList>
    </citation>
    <scope>NUCLEOTIDE SEQUENCE [LARGE SCALE GENOMIC DNA]</scope>
    <source>
        <strain evidence="4 5">ATCC 700397</strain>
    </source>
</reference>
<accession>A0A2S7KX35</accession>
<organism evidence="4 5">
    <name type="scientific">Polaribacter filamentus</name>
    <dbReference type="NCBI Taxonomy" id="53483"/>
    <lineage>
        <taxon>Bacteria</taxon>
        <taxon>Pseudomonadati</taxon>
        <taxon>Bacteroidota</taxon>
        <taxon>Flavobacteriia</taxon>
        <taxon>Flavobacteriales</taxon>
        <taxon>Flavobacteriaceae</taxon>
    </lineage>
</organism>
<dbReference type="InterPro" id="IPR000182">
    <property type="entry name" value="GNAT_dom"/>
</dbReference>
<dbReference type="Proteomes" id="UP000239522">
    <property type="component" value="Unassembled WGS sequence"/>
</dbReference>
<dbReference type="Pfam" id="PF00583">
    <property type="entry name" value="Acetyltransf_1"/>
    <property type="match status" value="1"/>
</dbReference>
<evidence type="ECO:0000256" key="1">
    <source>
        <dbReference type="ARBA" id="ARBA00022679"/>
    </source>
</evidence>
<dbReference type="CDD" id="cd04301">
    <property type="entry name" value="NAT_SF"/>
    <property type="match status" value="1"/>
</dbReference>